<accession>A0A2N3HTK5</accession>
<dbReference type="OrthoDB" id="9800974at2"/>
<dbReference type="EMBL" id="MVDD01000014">
    <property type="protein sequence ID" value="PKQ61395.1"/>
    <property type="molecule type" value="Genomic_DNA"/>
</dbReference>
<dbReference type="InterPro" id="IPR026444">
    <property type="entry name" value="Secre_tail"/>
</dbReference>
<dbReference type="GO" id="GO:0005975">
    <property type="term" value="P:carbohydrate metabolic process"/>
    <property type="evidence" value="ECO:0007669"/>
    <property type="project" value="InterPro"/>
</dbReference>
<evidence type="ECO:0000256" key="1">
    <source>
        <dbReference type="ARBA" id="ARBA00022801"/>
    </source>
</evidence>
<sequence>MKRKFISIAIVLFFFAIQLRAQTFEEKAQTKISRLQNLVTKAQTKGIYTEKEEMTLRTAEIFLKYANWDEEHTDINKSYFEKVAIYKNDASSLANNIADFERKEVIKILDLAIGTLNSLIDKEIFRKNIDKVDYSAANIDGNKIKMNNRPVFLSDHIWKPESEELIEFYGALDGEYISPSNITDENGTLNSWTSSRLSNKPSGNIGFVFLDHNNIPQWATNKYDNFTIGSRHYGKYDIDNPGAREMYSMLFKKTVPKMINKNYSKMGYMLFNEPSFFTAKGVWNTGEVSNYTKNKFKIWLKKKHNNISTLNSLWGSNYSSFNDINVTIPMATSKQGTGEWYDWMTFNNDRVTKWFYFLKNEIKKYDPKALMHIKLMPWLWTGDKKDHGMDFESLIRLCGISGCDAATGKSNFWNSHEEWMDTYAFNWRNMSMTFDFFKSIQPNHIILDTETHFLSTVNFRDLYLEPSYVRANYWLAHMHGMSAGVNWVWGREADGSIKSNVGEGYAGSILQQPGILNELHATLIDLNTFSEEITKIQEQSKPLRIYYSLANAIQRPSYMNDVYHTYEALYFEGIPLGFATDSILIEENPKNWKSIIIRETELVTNQEFDQLQNYLNGGGTIIMDSKSLKKNEYGQAHEVLRVGKGSIVYINSLSEMKTQAIELINSKGLDPEIIVTENNGVGRKGCIWRCVKNQAGNLVLSLVNIGKTEATITVKLKKPSFGTTCKDLITGVTVPSNIKLKPEEVYFVEIIDNAGVSTSIFDPKFNSTNMARLYPNPSSGDFNIDFDQTQNQVSLSINDLSGKTIYQQEYFSTNHIQYQIPNHPNGTYVIKVQSGNSFQSFLFLKQ</sequence>
<name>A0A2N3HTK5_9BACT</name>
<protein>
    <recommendedName>
        <fullName evidence="8">Glycoside hydrolase family 42 N-terminal domain-containing protein</fullName>
    </recommendedName>
</protein>
<dbReference type="InterPro" id="IPR013529">
    <property type="entry name" value="Glyco_hydro_42_N"/>
</dbReference>
<feature type="domain" description="Glycoside hydrolase family 42 N-terminal" evidence="4">
    <location>
        <begin position="288"/>
        <end position="495"/>
    </location>
</feature>
<dbReference type="InterPro" id="IPR029062">
    <property type="entry name" value="Class_I_gatase-like"/>
</dbReference>
<evidence type="ECO:0000256" key="3">
    <source>
        <dbReference type="SAM" id="SignalP"/>
    </source>
</evidence>
<evidence type="ECO:0000313" key="6">
    <source>
        <dbReference type="EMBL" id="PKQ61395.1"/>
    </source>
</evidence>
<gene>
    <name evidence="6" type="ORF">BZG02_15670</name>
</gene>
<dbReference type="Gene3D" id="2.60.40.3080">
    <property type="match status" value="1"/>
</dbReference>
<comment type="caution">
    <text evidence="6">The sequence shown here is derived from an EMBL/GenBank/DDBJ whole genome shotgun (WGS) entry which is preliminary data.</text>
</comment>
<dbReference type="GO" id="GO:0009341">
    <property type="term" value="C:beta-galactosidase complex"/>
    <property type="evidence" value="ECO:0007669"/>
    <property type="project" value="InterPro"/>
</dbReference>
<feature type="domain" description="Secretion system C-terminal sorting" evidence="5">
    <location>
        <begin position="773"/>
        <end position="837"/>
    </location>
</feature>
<dbReference type="InterPro" id="IPR017853">
    <property type="entry name" value="GH"/>
</dbReference>
<dbReference type="Pfam" id="PF18962">
    <property type="entry name" value="Por_Secre_tail"/>
    <property type="match status" value="1"/>
</dbReference>
<dbReference type="Proteomes" id="UP000233535">
    <property type="component" value="Unassembled WGS sequence"/>
</dbReference>
<dbReference type="SUPFAM" id="SSF51445">
    <property type="entry name" value="(Trans)glycosidases"/>
    <property type="match status" value="1"/>
</dbReference>
<dbReference type="AlphaFoldDB" id="A0A2N3HTK5"/>
<evidence type="ECO:0008006" key="8">
    <source>
        <dbReference type="Google" id="ProtNLM"/>
    </source>
</evidence>
<dbReference type="GO" id="GO:0004565">
    <property type="term" value="F:beta-galactosidase activity"/>
    <property type="evidence" value="ECO:0007669"/>
    <property type="project" value="InterPro"/>
</dbReference>
<keyword evidence="3" id="KW-0732">Signal</keyword>
<dbReference type="RefSeq" id="WP_101262413.1">
    <property type="nucleotide sequence ID" value="NZ_MVDD01000014.1"/>
</dbReference>
<evidence type="ECO:0000259" key="5">
    <source>
        <dbReference type="Pfam" id="PF18962"/>
    </source>
</evidence>
<proteinExistence type="predicted"/>
<dbReference type="Gene3D" id="3.20.20.80">
    <property type="entry name" value="Glycosidases"/>
    <property type="match status" value="1"/>
</dbReference>
<dbReference type="NCBIfam" id="TIGR04183">
    <property type="entry name" value="Por_Secre_tail"/>
    <property type="match status" value="1"/>
</dbReference>
<dbReference type="Gene3D" id="3.40.50.880">
    <property type="match status" value="1"/>
</dbReference>
<evidence type="ECO:0000256" key="2">
    <source>
        <dbReference type="ARBA" id="ARBA00023295"/>
    </source>
</evidence>
<organism evidence="6 7">
    <name type="scientific">Labilibaculum filiforme</name>
    <dbReference type="NCBI Taxonomy" id="1940526"/>
    <lineage>
        <taxon>Bacteria</taxon>
        <taxon>Pseudomonadati</taxon>
        <taxon>Bacteroidota</taxon>
        <taxon>Bacteroidia</taxon>
        <taxon>Marinilabiliales</taxon>
        <taxon>Marinifilaceae</taxon>
        <taxon>Labilibaculum</taxon>
    </lineage>
</organism>
<reference evidence="6 7" key="1">
    <citation type="journal article" date="2017" name="Front. Microbiol.">
        <title>Labilibaculum manganireducens gen. nov., sp. nov. and Labilibaculum filiforme sp. nov., Novel Bacteroidetes Isolated from Subsurface Sediments of the Baltic Sea.</title>
        <authorList>
            <person name="Vandieken V."/>
            <person name="Marshall I.P."/>
            <person name="Niemann H."/>
            <person name="Engelen B."/>
            <person name="Cypionka H."/>
        </authorList>
    </citation>
    <scope>NUCLEOTIDE SEQUENCE [LARGE SCALE GENOMIC DNA]</scope>
    <source>
        <strain evidence="6 7">59.16B</strain>
    </source>
</reference>
<evidence type="ECO:0000313" key="7">
    <source>
        <dbReference type="Proteomes" id="UP000233535"/>
    </source>
</evidence>
<keyword evidence="7" id="KW-1185">Reference proteome</keyword>
<dbReference type="Pfam" id="PF02449">
    <property type="entry name" value="Glyco_hydro_42"/>
    <property type="match status" value="1"/>
</dbReference>
<evidence type="ECO:0000259" key="4">
    <source>
        <dbReference type="Pfam" id="PF02449"/>
    </source>
</evidence>
<feature type="chain" id="PRO_5014716624" description="Glycoside hydrolase family 42 N-terminal domain-containing protein" evidence="3">
    <location>
        <begin position="22"/>
        <end position="846"/>
    </location>
</feature>
<keyword evidence="2" id="KW-0326">Glycosidase</keyword>
<keyword evidence="1" id="KW-0378">Hydrolase</keyword>
<feature type="signal peptide" evidence="3">
    <location>
        <begin position="1"/>
        <end position="21"/>
    </location>
</feature>